<dbReference type="InterPro" id="IPR029061">
    <property type="entry name" value="THDP-binding"/>
</dbReference>
<name>A0A4Q2K9M1_9FIRM</name>
<feature type="domain" description="Pyruvate:ferredoxin oxidoreductase core" evidence="3">
    <location>
        <begin position="247"/>
        <end position="341"/>
    </location>
</feature>
<evidence type="ECO:0000256" key="1">
    <source>
        <dbReference type="ARBA" id="ARBA00023002"/>
    </source>
</evidence>
<dbReference type="Proteomes" id="UP000291269">
    <property type="component" value="Unassembled WGS sequence"/>
</dbReference>
<accession>A0A4Q2K9M1</accession>
<dbReference type="InterPro" id="IPR009014">
    <property type="entry name" value="Transketo_C/PFOR_II"/>
</dbReference>
<dbReference type="Pfam" id="PF01855">
    <property type="entry name" value="POR_N"/>
    <property type="match status" value="1"/>
</dbReference>
<evidence type="ECO:0000313" key="5">
    <source>
        <dbReference type="Proteomes" id="UP000291269"/>
    </source>
</evidence>
<dbReference type="InterPro" id="IPR033412">
    <property type="entry name" value="PFOR_II"/>
</dbReference>
<sequence>MAKILLHGTEAICEGAIRNGCRAFFGYPITPQNEVPEYMSVKMPEIGGVFVQAESEIAAINMVYGAAGSGVRSMTSSSSPGISLKQEGISYIACAKIPCVIVNIMRAGPGLGGILPAQGDYFQAVKGGGHGDYRLIVLAPASVQEACDLTYLAFDLSDKYRVPAMILGDGMIGQLMEPVELPPMRALSDIPEKDWATDGAFGEKRRILNSLLIDPDTLEPHVQAMQKTYAEIAQNETRCETYLCEDAEIVLTAYGTVGRIAKSAVDALRKAGVKAGLIRPITLFPFPAEAYRAAANTAKAFLTVELSLGQMVEDVELAVGGKKPVYFFGRQGGNVMTEEEIVDAAKEALETAEGVRK</sequence>
<dbReference type="OrthoDB" id="9794954at2"/>
<reference evidence="4 5" key="1">
    <citation type="journal article" date="2019" name="Gut">
        <title>Antibiotics-induced monodominance of a novel gut bacterial order.</title>
        <authorList>
            <person name="Hildebrand F."/>
            <person name="Moitinho-Silva L."/>
            <person name="Blasche S."/>
            <person name="Jahn M.T."/>
            <person name="Gossmann T.I."/>
            <person name="Heuerta-Cepas J."/>
            <person name="Hercog R."/>
            <person name="Luetge M."/>
            <person name="Bahram M."/>
            <person name="Pryszlak A."/>
            <person name="Alves R.J."/>
            <person name="Waszak S.M."/>
            <person name="Zhu A."/>
            <person name="Ye L."/>
            <person name="Costea P.I."/>
            <person name="Aalvink S."/>
            <person name="Belzer C."/>
            <person name="Forslund S.K."/>
            <person name="Sunagawa S."/>
            <person name="Hentschel U."/>
            <person name="Merten C."/>
            <person name="Patil K.R."/>
            <person name="Benes V."/>
            <person name="Bork P."/>
        </authorList>
    </citation>
    <scope>NUCLEOTIDE SEQUENCE [LARGE SCALE GENOMIC DNA]</scope>
    <source>
        <strain evidence="4 5">HDS1380</strain>
    </source>
</reference>
<dbReference type="PANTHER" id="PTHR43088">
    <property type="entry name" value="SUBUNIT OF PYRUVATE:FLAVODOXIN OXIDOREDUCTASE-RELATED"/>
    <property type="match status" value="1"/>
</dbReference>
<dbReference type="AlphaFoldDB" id="A0A4Q2K9M1"/>
<evidence type="ECO:0000259" key="3">
    <source>
        <dbReference type="Pfam" id="PF17147"/>
    </source>
</evidence>
<dbReference type="EMBL" id="SDOZ01000002">
    <property type="protein sequence ID" value="RXZ61348.1"/>
    <property type="molecule type" value="Genomic_DNA"/>
</dbReference>
<dbReference type="Gene3D" id="3.40.50.920">
    <property type="match status" value="1"/>
</dbReference>
<dbReference type="CDD" id="cd07034">
    <property type="entry name" value="TPP_PYR_PFOR_IOR-alpha_like"/>
    <property type="match status" value="1"/>
</dbReference>
<evidence type="ECO:0000259" key="2">
    <source>
        <dbReference type="Pfam" id="PF01855"/>
    </source>
</evidence>
<proteinExistence type="predicted"/>
<dbReference type="SUPFAM" id="SSF52922">
    <property type="entry name" value="TK C-terminal domain-like"/>
    <property type="match status" value="1"/>
</dbReference>
<keyword evidence="5" id="KW-1185">Reference proteome</keyword>
<dbReference type="SUPFAM" id="SSF52518">
    <property type="entry name" value="Thiamin diphosphate-binding fold (THDP-binding)"/>
    <property type="match status" value="1"/>
</dbReference>
<dbReference type="PANTHER" id="PTHR43088:SF1">
    <property type="entry name" value="SUBUNIT OF PYRUVATE:FLAVODOXIN OXIDOREDUCTASE"/>
    <property type="match status" value="1"/>
</dbReference>
<dbReference type="GO" id="GO:0016491">
    <property type="term" value="F:oxidoreductase activity"/>
    <property type="evidence" value="ECO:0007669"/>
    <property type="project" value="UniProtKB-KW"/>
</dbReference>
<protein>
    <submittedName>
        <fullName evidence="4">3-methyl-2-oxobutanoate dehydrogenase subunit VorB</fullName>
    </submittedName>
</protein>
<comment type="caution">
    <text evidence="4">The sequence shown here is derived from an EMBL/GenBank/DDBJ whole genome shotgun (WGS) entry which is preliminary data.</text>
</comment>
<evidence type="ECO:0000313" key="4">
    <source>
        <dbReference type="EMBL" id="RXZ61348.1"/>
    </source>
</evidence>
<dbReference type="NCBIfam" id="NF005507">
    <property type="entry name" value="PRK07119.1"/>
    <property type="match status" value="1"/>
</dbReference>
<organism evidence="4 5">
    <name type="scientific">Candidatus Borkfalkia ceftriaxoniphila</name>
    <dbReference type="NCBI Taxonomy" id="2508949"/>
    <lineage>
        <taxon>Bacteria</taxon>
        <taxon>Bacillati</taxon>
        <taxon>Bacillota</taxon>
        <taxon>Clostridia</taxon>
        <taxon>Christensenellales</taxon>
        <taxon>Christensenellaceae</taxon>
        <taxon>Candidatus Borkfalkia</taxon>
    </lineage>
</organism>
<feature type="domain" description="Pyruvate flavodoxin/ferredoxin oxidoreductase pyrimidine binding" evidence="2">
    <location>
        <begin position="14"/>
        <end position="199"/>
    </location>
</feature>
<dbReference type="InterPro" id="IPR052368">
    <property type="entry name" value="2-oxoacid_oxidoreductase"/>
</dbReference>
<dbReference type="Gene3D" id="3.40.50.970">
    <property type="match status" value="1"/>
</dbReference>
<dbReference type="RefSeq" id="WP_129223949.1">
    <property type="nucleotide sequence ID" value="NZ_SDOZ01000002.1"/>
</dbReference>
<dbReference type="Pfam" id="PF17147">
    <property type="entry name" value="PFOR_II"/>
    <property type="match status" value="1"/>
</dbReference>
<dbReference type="InterPro" id="IPR002880">
    <property type="entry name" value="Pyrv_Fd/Flavodoxin_OxRdtase_N"/>
</dbReference>
<gene>
    <name evidence="4" type="primary">vorB</name>
    <name evidence="4" type="ORF">ESZ91_02875</name>
</gene>
<keyword evidence="1" id="KW-0560">Oxidoreductase</keyword>